<keyword evidence="2" id="KW-1185">Reference proteome</keyword>
<dbReference type="InParanoid" id="A7EWM0"/>
<protein>
    <submittedName>
        <fullName evidence="1">Uncharacterized protein</fullName>
    </submittedName>
</protein>
<evidence type="ECO:0000313" key="1">
    <source>
        <dbReference type="EMBL" id="EDN93862.1"/>
    </source>
</evidence>
<dbReference type="Proteomes" id="UP000001312">
    <property type="component" value="Unassembled WGS sequence"/>
</dbReference>
<dbReference type="RefSeq" id="XP_001589096.1">
    <property type="nucleotide sequence ID" value="XM_001589046.1"/>
</dbReference>
<sequence length="75" mass="8491">MSVVILECPNYGVKVLNIFDVGSSYVATAVVLNNPKRIMTSTVWIIPILTKFTLATRYDESEYYRWLSPDEDGGE</sequence>
<evidence type="ECO:0000313" key="2">
    <source>
        <dbReference type="Proteomes" id="UP000001312"/>
    </source>
</evidence>
<proteinExistence type="predicted"/>
<accession>A7EWM0</accession>
<gene>
    <name evidence="1" type="ORF">SS1G_09729</name>
</gene>
<dbReference type="EMBL" id="CH476634">
    <property type="protein sequence ID" value="EDN93862.1"/>
    <property type="molecule type" value="Genomic_DNA"/>
</dbReference>
<dbReference type="GeneID" id="5485355"/>
<dbReference type="KEGG" id="ssl:SS1G_09729"/>
<organism evidence="1 2">
    <name type="scientific">Sclerotinia sclerotiorum (strain ATCC 18683 / 1980 / Ss-1)</name>
    <name type="common">White mold</name>
    <name type="synonym">Whetzelinia sclerotiorum</name>
    <dbReference type="NCBI Taxonomy" id="665079"/>
    <lineage>
        <taxon>Eukaryota</taxon>
        <taxon>Fungi</taxon>
        <taxon>Dikarya</taxon>
        <taxon>Ascomycota</taxon>
        <taxon>Pezizomycotina</taxon>
        <taxon>Leotiomycetes</taxon>
        <taxon>Helotiales</taxon>
        <taxon>Sclerotiniaceae</taxon>
        <taxon>Sclerotinia</taxon>
    </lineage>
</organism>
<name>A7EWM0_SCLS1</name>
<reference evidence="2" key="1">
    <citation type="journal article" date="2011" name="PLoS Genet.">
        <title>Genomic analysis of the necrotrophic fungal pathogens Sclerotinia sclerotiorum and Botrytis cinerea.</title>
        <authorList>
            <person name="Amselem J."/>
            <person name="Cuomo C.A."/>
            <person name="van Kan J.A."/>
            <person name="Viaud M."/>
            <person name="Benito E.P."/>
            <person name="Couloux A."/>
            <person name="Coutinho P.M."/>
            <person name="de Vries R.P."/>
            <person name="Dyer P.S."/>
            <person name="Fillinger S."/>
            <person name="Fournier E."/>
            <person name="Gout L."/>
            <person name="Hahn M."/>
            <person name="Kohn L."/>
            <person name="Lapalu N."/>
            <person name="Plummer K.M."/>
            <person name="Pradier J.M."/>
            <person name="Quevillon E."/>
            <person name="Sharon A."/>
            <person name="Simon A."/>
            <person name="ten Have A."/>
            <person name="Tudzynski B."/>
            <person name="Tudzynski P."/>
            <person name="Wincker P."/>
            <person name="Andrew M."/>
            <person name="Anthouard V."/>
            <person name="Beever R.E."/>
            <person name="Beffa R."/>
            <person name="Benoit I."/>
            <person name="Bouzid O."/>
            <person name="Brault B."/>
            <person name="Chen Z."/>
            <person name="Choquer M."/>
            <person name="Collemare J."/>
            <person name="Cotton P."/>
            <person name="Danchin E.G."/>
            <person name="Da Silva C."/>
            <person name="Gautier A."/>
            <person name="Giraud C."/>
            <person name="Giraud T."/>
            <person name="Gonzalez C."/>
            <person name="Grossetete S."/>
            <person name="Guldener U."/>
            <person name="Henrissat B."/>
            <person name="Howlett B.J."/>
            <person name="Kodira C."/>
            <person name="Kretschmer M."/>
            <person name="Lappartient A."/>
            <person name="Leroch M."/>
            <person name="Levis C."/>
            <person name="Mauceli E."/>
            <person name="Neuveglise C."/>
            <person name="Oeser B."/>
            <person name="Pearson M."/>
            <person name="Poulain J."/>
            <person name="Poussereau N."/>
            <person name="Quesneville H."/>
            <person name="Rascle C."/>
            <person name="Schumacher J."/>
            <person name="Segurens B."/>
            <person name="Sexton A."/>
            <person name="Silva E."/>
            <person name="Sirven C."/>
            <person name="Soanes D.M."/>
            <person name="Talbot N.J."/>
            <person name="Templeton M."/>
            <person name="Yandava C."/>
            <person name="Yarden O."/>
            <person name="Zeng Q."/>
            <person name="Rollins J.A."/>
            <person name="Lebrun M.H."/>
            <person name="Dickman M."/>
        </authorList>
    </citation>
    <scope>NUCLEOTIDE SEQUENCE [LARGE SCALE GENOMIC DNA]</scope>
    <source>
        <strain evidence="2">ATCC 18683 / 1980 / Ss-1</strain>
    </source>
</reference>
<dbReference type="AlphaFoldDB" id="A7EWM0"/>